<feature type="compositionally biased region" description="Acidic residues" evidence="1">
    <location>
        <begin position="293"/>
        <end position="306"/>
    </location>
</feature>
<evidence type="ECO:0000313" key="4">
    <source>
        <dbReference type="Proteomes" id="UP000596742"/>
    </source>
</evidence>
<name>A0A8B6D108_MYTGA</name>
<dbReference type="InterPro" id="IPR036875">
    <property type="entry name" value="Znf_CCHC_sf"/>
</dbReference>
<comment type="caution">
    <text evidence="3">The sequence shown here is derived from an EMBL/GenBank/DDBJ whole genome shotgun (WGS) entry which is preliminary data.</text>
</comment>
<feature type="domain" description="CCHC-type" evidence="2">
    <location>
        <begin position="245"/>
        <end position="261"/>
    </location>
</feature>
<organism evidence="3 4">
    <name type="scientific">Mytilus galloprovincialis</name>
    <name type="common">Mediterranean mussel</name>
    <dbReference type="NCBI Taxonomy" id="29158"/>
    <lineage>
        <taxon>Eukaryota</taxon>
        <taxon>Metazoa</taxon>
        <taxon>Spiralia</taxon>
        <taxon>Lophotrochozoa</taxon>
        <taxon>Mollusca</taxon>
        <taxon>Bivalvia</taxon>
        <taxon>Autobranchia</taxon>
        <taxon>Pteriomorphia</taxon>
        <taxon>Mytilida</taxon>
        <taxon>Mytiloidea</taxon>
        <taxon>Mytilidae</taxon>
        <taxon>Mytilinae</taxon>
        <taxon>Mytilus</taxon>
    </lineage>
</organism>
<feature type="domain" description="CCHC-type" evidence="2">
    <location>
        <begin position="264"/>
        <end position="280"/>
    </location>
</feature>
<feature type="compositionally biased region" description="Basic and acidic residues" evidence="1">
    <location>
        <begin position="16"/>
        <end position="29"/>
    </location>
</feature>
<dbReference type="SUPFAM" id="SSF57756">
    <property type="entry name" value="Retrovirus zinc finger-like domains"/>
    <property type="match status" value="1"/>
</dbReference>
<feature type="compositionally biased region" description="Polar residues" evidence="1">
    <location>
        <begin position="348"/>
        <end position="359"/>
    </location>
</feature>
<keyword evidence="4" id="KW-1185">Reference proteome</keyword>
<proteinExistence type="predicted"/>
<dbReference type="InterPro" id="IPR001878">
    <property type="entry name" value="Znf_CCHC"/>
</dbReference>
<feature type="compositionally biased region" description="Polar residues" evidence="1">
    <location>
        <begin position="1"/>
        <end position="15"/>
    </location>
</feature>
<dbReference type="OrthoDB" id="6105303at2759"/>
<dbReference type="SMART" id="SM00343">
    <property type="entry name" value="ZnF_C2HC"/>
    <property type="match status" value="2"/>
</dbReference>
<gene>
    <name evidence="3" type="ORF">MGAL_10B090534</name>
</gene>
<dbReference type="GO" id="GO:0003676">
    <property type="term" value="F:nucleic acid binding"/>
    <property type="evidence" value="ECO:0007669"/>
    <property type="project" value="InterPro"/>
</dbReference>
<feature type="compositionally biased region" description="Polar residues" evidence="1">
    <location>
        <begin position="388"/>
        <end position="417"/>
    </location>
</feature>
<dbReference type="Proteomes" id="UP000596742">
    <property type="component" value="Unassembled WGS sequence"/>
</dbReference>
<dbReference type="AlphaFoldDB" id="A0A8B6D108"/>
<evidence type="ECO:0000259" key="2">
    <source>
        <dbReference type="SMART" id="SM00343"/>
    </source>
</evidence>
<reference evidence="3" key="1">
    <citation type="submission" date="2018-11" db="EMBL/GenBank/DDBJ databases">
        <authorList>
            <person name="Alioto T."/>
            <person name="Alioto T."/>
        </authorList>
    </citation>
    <scope>NUCLEOTIDE SEQUENCE</scope>
</reference>
<accession>A0A8B6D108</accession>
<feature type="compositionally biased region" description="Basic and acidic residues" evidence="1">
    <location>
        <begin position="373"/>
        <end position="384"/>
    </location>
</feature>
<evidence type="ECO:0000256" key="1">
    <source>
        <dbReference type="SAM" id="MobiDB-lite"/>
    </source>
</evidence>
<feature type="region of interest" description="Disordered" evidence="1">
    <location>
        <begin position="1"/>
        <end position="41"/>
    </location>
</feature>
<dbReference type="EMBL" id="UYJE01002704">
    <property type="protein sequence ID" value="VDI13018.1"/>
    <property type="molecule type" value="Genomic_DNA"/>
</dbReference>
<feature type="region of interest" description="Disordered" evidence="1">
    <location>
        <begin position="287"/>
        <end position="440"/>
    </location>
</feature>
<sequence>MSNNQTMTPEQQIENNKQDLDSKQPEIDKSSSGGSENISAPSFSNVVKYHSANYQAYSDPKPKLTGVKPIFIKESDFFSNKSPPKELWITHVEIYKALEHKIKPQFVRGIQRIKQMWRIYLDNEEDRMLLLTEGITLRNKTIPLHSQNPYYQKDELLTTTIRVKNIPLSADDGQIDRELRQKNIEVMSINRERLRVDNLVTQCWTGDRLVVCKKFDTPLSRLLTIGKYTARVYHFGQLKDTDMFLCNKCQLKGHNIHNCPNEWKCRLCNQNGHKMLECPIFIKKKSGNQPETQEGEQQETTIDIDEVNSKYEESQQNETPIENDKIEETDEQSELTEGDDDDILAHSMSLNKEITPGNNEKTRKTRKAANKSAKKEEKKCDSSKHQASKSADNTEVNKNSSSTQPDISKFLTPNNKTKTAKERTPPTPNQPDGKRQSVHL</sequence>
<evidence type="ECO:0000313" key="3">
    <source>
        <dbReference type="EMBL" id="VDI13018.1"/>
    </source>
</evidence>
<dbReference type="GO" id="GO:0008270">
    <property type="term" value="F:zinc ion binding"/>
    <property type="evidence" value="ECO:0007669"/>
    <property type="project" value="InterPro"/>
</dbReference>
<feature type="compositionally biased region" description="Polar residues" evidence="1">
    <location>
        <begin position="30"/>
        <end position="41"/>
    </location>
</feature>
<feature type="compositionally biased region" description="Acidic residues" evidence="1">
    <location>
        <begin position="325"/>
        <end position="342"/>
    </location>
</feature>
<protein>
    <recommendedName>
        <fullName evidence="2">CCHC-type domain-containing protein</fullName>
    </recommendedName>
</protein>
<dbReference type="Gene3D" id="4.10.60.10">
    <property type="entry name" value="Zinc finger, CCHC-type"/>
    <property type="match status" value="1"/>
</dbReference>